<keyword evidence="1" id="KW-0812">Transmembrane</keyword>
<evidence type="ECO:0000256" key="1">
    <source>
        <dbReference type="SAM" id="Phobius"/>
    </source>
</evidence>
<dbReference type="AlphaFoldDB" id="A0A4R6PJ27"/>
<accession>A0A4R6PJ27</accession>
<gene>
    <name evidence="3" type="ORF">DFR75_104403</name>
</gene>
<dbReference type="Pfam" id="PF12158">
    <property type="entry name" value="DUF3592"/>
    <property type="match status" value="1"/>
</dbReference>
<dbReference type="RefSeq" id="WP_067488998.1">
    <property type="nucleotide sequence ID" value="NZ_SNXK01000004.1"/>
</dbReference>
<sequence>MSTEWLFALIPGCLGSVFFVIGLVLIRRTRKLKSSGAKAVGTVVRLATSSGQNGTLYHPVVRWVTADGRTVEERAVMGKSWIVNFRPGTPVLVHYDPDRPAKMVIEGYSAGSEWLFCLLGAGVLGVTLAVCLAAAF</sequence>
<evidence type="ECO:0000313" key="3">
    <source>
        <dbReference type="EMBL" id="TDP38051.1"/>
    </source>
</evidence>
<feature type="transmembrane region" description="Helical" evidence="1">
    <location>
        <begin position="114"/>
        <end position="135"/>
    </location>
</feature>
<comment type="caution">
    <text evidence="3">The sequence shown here is derived from an EMBL/GenBank/DDBJ whole genome shotgun (WGS) entry which is preliminary data.</text>
</comment>
<feature type="transmembrane region" description="Helical" evidence="1">
    <location>
        <begin position="6"/>
        <end position="26"/>
    </location>
</feature>
<dbReference type="InterPro" id="IPR021994">
    <property type="entry name" value="DUF3592"/>
</dbReference>
<keyword evidence="4" id="KW-1185">Reference proteome</keyword>
<dbReference type="Proteomes" id="UP000295087">
    <property type="component" value="Unassembled WGS sequence"/>
</dbReference>
<name>A0A4R6PJ27_NOCIG</name>
<feature type="domain" description="DUF3592" evidence="2">
    <location>
        <begin position="40"/>
        <end position="107"/>
    </location>
</feature>
<proteinExistence type="predicted"/>
<dbReference type="EMBL" id="SNXK01000004">
    <property type="protein sequence ID" value="TDP38051.1"/>
    <property type="molecule type" value="Genomic_DNA"/>
</dbReference>
<evidence type="ECO:0000259" key="2">
    <source>
        <dbReference type="Pfam" id="PF12158"/>
    </source>
</evidence>
<keyword evidence="1" id="KW-1133">Transmembrane helix</keyword>
<organism evidence="3 4">
    <name type="scientific">Nocardia ignorata</name>
    <dbReference type="NCBI Taxonomy" id="145285"/>
    <lineage>
        <taxon>Bacteria</taxon>
        <taxon>Bacillati</taxon>
        <taxon>Actinomycetota</taxon>
        <taxon>Actinomycetes</taxon>
        <taxon>Mycobacteriales</taxon>
        <taxon>Nocardiaceae</taxon>
        <taxon>Nocardia</taxon>
    </lineage>
</organism>
<evidence type="ECO:0000313" key="4">
    <source>
        <dbReference type="Proteomes" id="UP000295087"/>
    </source>
</evidence>
<reference evidence="3 4" key="1">
    <citation type="submission" date="2019-03" db="EMBL/GenBank/DDBJ databases">
        <title>Genomic Encyclopedia of Type Strains, Phase IV (KMG-IV): sequencing the most valuable type-strain genomes for metagenomic binning, comparative biology and taxonomic classification.</title>
        <authorList>
            <person name="Goeker M."/>
        </authorList>
    </citation>
    <scope>NUCLEOTIDE SEQUENCE [LARGE SCALE GENOMIC DNA]</scope>
    <source>
        <strain evidence="3 4">DSM 44496</strain>
    </source>
</reference>
<protein>
    <submittedName>
        <fullName evidence="3">Uncharacterized protein DUF3592</fullName>
    </submittedName>
</protein>
<keyword evidence="1" id="KW-0472">Membrane</keyword>